<dbReference type="PROSITE" id="PS50853">
    <property type="entry name" value="FN3"/>
    <property type="match status" value="1"/>
</dbReference>
<reference evidence="2" key="2">
    <citation type="submission" date="2025-09" db="UniProtKB">
        <authorList>
            <consortium name="Ensembl"/>
        </authorList>
    </citation>
    <scope>IDENTIFICATION</scope>
</reference>
<dbReference type="Ensembl" id="ENSSTUT00000027336.1">
    <property type="protein sequence ID" value="ENSSTUP00000026082.1"/>
    <property type="gene ID" value="ENSSTUG00000011348.1"/>
</dbReference>
<dbReference type="Gene3D" id="2.60.40.10">
    <property type="entry name" value="Immunoglobulins"/>
    <property type="match status" value="1"/>
</dbReference>
<dbReference type="Pfam" id="PF01108">
    <property type="entry name" value="Tissue_fac"/>
    <property type="match status" value="1"/>
</dbReference>
<keyword evidence="3" id="KW-1185">Reference proteome</keyword>
<reference evidence="2" key="1">
    <citation type="submission" date="2025-08" db="UniProtKB">
        <authorList>
            <consortium name="Ensembl"/>
        </authorList>
    </citation>
    <scope>IDENTIFICATION</scope>
</reference>
<dbReference type="InterPro" id="IPR036116">
    <property type="entry name" value="FN3_sf"/>
</dbReference>
<dbReference type="SUPFAM" id="SSF49265">
    <property type="entry name" value="Fibronectin type III"/>
    <property type="match status" value="2"/>
</dbReference>
<dbReference type="InterPro" id="IPR003961">
    <property type="entry name" value="FN3_dom"/>
</dbReference>
<dbReference type="GO" id="GO:0005886">
    <property type="term" value="C:plasma membrane"/>
    <property type="evidence" value="ECO:0007669"/>
    <property type="project" value="TreeGrafter"/>
</dbReference>
<organism evidence="2 3">
    <name type="scientific">Salmo trutta</name>
    <name type="common">Brown trout</name>
    <dbReference type="NCBI Taxonomy" id="8032"/>
    <lineage>
        <taxon>Eukaryota</taxon>
        <taxon>Metazoa</taxon>
        <taxon>Chordata</taxon>
        <taxon>Craniata</taxon>
        <taxon>Vertebrata</taxon>
        <taxon>Euteleostomi</taxon>
        <taxon>Actinopterygii</taxon>
        <taxon>Neopterygii</taxon>
        <taxon>Teleostei</taxon>
        <taxon>Protacanthopterygii</taxon>
        <taxon>Salmoniformes</taxon>
        <taxon>Salmonidae</taxon>
        <taxon>Salmoninae</taxon>
        <taxon>Salmo</taxon>
    </lineage>
</organism>
<feature type="domain" description="Fibronectin type-III" evidence="1">
    <location>
        <begin position="99"/>
        <end position="201"/>
    </location>
</feature>
<dbReference type="Proteomes" id="UP000472277">
    <property type="component" value="Chromosome 20"/>
</dbReference>
<dbReference type="AlphaFoldDB" id="A0A673XWC3"/>
<dbReference type="PANTHER" id="PTHR20859">
    <property type="entry name" value="INTERFERON/INTERLEUKIN RECEPTOR"/>
    <property type="match status" value="1"/>
</dbReference>
<dbReference type="GO" id="GO:0004896">
    <property type="term" value="F:cytokine receptor activity"/>
    <property type="evidence" value="ECO:0007669"/>
    <property type="project" value="TreeGrafter"/>
</dbReference>
<name>A0A673XWC3_SALTR</name>
<dbReference type="GeneTree" id="ENSGT00940000157314"/>
<accession>A0A673XWC3</accession>
<evidence type="ECO:0000313" key="2">
    <source>
        <dbReference type="Ensembl" id="ENSSTUP00000026082.1"/>
    </source>
</evidence>
<protein>
    <recommendedName>
        <fullName evidence="1">Fibronectin type-III domain-containing protein</fullName>
    </recommendedName>
</protein>
<proteinExistence type="predicted"/>
<sequence>MLPAPTNVSIVSFNLEHTLTWLPGPGTPDNTHFTVQSLRKNSWQLVKGCARLKTSQSCDLTNTFKDSFYHYKARVQAITTTQKSNWSLSMPFNPLTDTLLGPPVVSVSGCGNCLLLQVTPPTSRGLQHSLSPTQLLYRQFTCKVRRTRDGSQFSMWVTSTEKTVIGYLEPGAEYCVTVTASTSFNPHSVPSEPHCAFTSPTAANTGTVPGPNSTAKRPHSVVQHSNTALVNQSYTTGTAIILHQCLHLLAIIVRNPWCLSVPQCLWF</sequence>
<evidence type="ECO:0000259" key="1">
    <source>
        <dbReference type="PROSITE" id="PS50853"/>
    </source>
</evidence>
<dbReference type="InterPro" id="IPR050650">
    <property type="entry name" value="Type-II_Cytokine-TF_Rcpt"/>
</dbReference>
<evidence type="ECO:0000313" key="3">
    <source>
        <dbReference type="Proteomes" id="UP000472277"/>
    </source>
</evidence>
<dbReference type="PANTHER" id="PTHR20859:SF53">
    <property type="entry name" value="INTERLEUKIN-22 RECEPTOR SUBUNIT ALPHA-1"/>
    <property type="match status" value="1"/>
</dbReference>
<dbReference type="InterPro" id="IPR015373">
    <property type="entry name" value="Interferon/interleukin_rcp_dom"/>
</dbReference>
<dbReference type="InterPro" id="IPR013783">
    <property type="entry name" value="Ig-like_fold"/>
</dbReference>
<dbReference type="Pfam" id="PF09294">
    <property type="entry name" value="Interfer-bind"/>
    <property type="match status" value="1"/>
</dbReference>